<evidence type="ECO:0000256" key="5">
    <source>
        <dbReference type="RuleBase" id="RU368122"/>
    </source>
</evidence>
<comment type="caution">
    <text evidence="8">The sequence shown here is derived from an EMBL/GenBank/DDBJ whole genome shotgun (WGS) entry which is preliminary data.</text>
</comment>
<keyword evidence="5" id="KW-0136">Cellulose degradation</keyword>
<keyword evidence="5" id="KW-0624">Polysaccharide degradation</keyword>
<evidence type="ECO:0000313" key="8">
    <source>
        <dbReference type="EMBL" id="KAL2794022.1"/>
    </source>
</evidence>
<comment type="function">
    <text evidence="5">Lytic polysaccharide monooxygenase (LMPO) that depolymerizes crystalline and amorphous polysaccharides via the oxidation of scissile alpha- or beta-(1-4)-glycosidic bonds, yielding C1 and/or C4 oxidation products. Catalysis by LPMOs requires the reduction of the active-site copper from Cu(II) to Cu(I) by a reducing agent and H(2)O(2) or O(2) as a cosubstrate.</text>
</comment>
<dbReference type="PANTHER" id="PTHR33353:SF32">
    <property type="entry name" value="ENDO-BETA-1,4-GLUCANASE D"/>
    <property type="match status" value="1"/>
</dbReference>
<dbReference type="InterPro" id="IPR049892">
    <property type="entry name" value="AA9"/>
</dbReference>
<dbReference type="EMBL" id="JBFTWV010000050">
    <property type="protein sequence ID" value="KAL2794022.1"/>
    <property type="molecule type" value="Genomic_DNA"/>
</dbReference>
<dbReference type="Pfam" id="PF03443">
    <property type="entry name" value="AA9"/>
    <property type="match status" value="1"/>
</dbReference>
<feature type="domain" description="Auxiliary Activity family 9 catalytic" evidence="7">
    <location>
        <begin position="16"/>
        <end position="232"/>
    </location>
</feature>
<dbReference type="Proteomes" id="UP001610563">
    <property type="component" value="Unassembled WGS sequence"/>
</dbReference>
<dbReference type="InterPro" id="IPR005103">
    <property type="entry name" value="AA9_LPMO"/>
</dbReference>
<proteinExistence type="predicted"/>
<gene>
    <name evidence="8" type="ORF">BJX66DRAFT_304982</name>
</gene>
<keyword evidence="8" id="KW-0378">Hydrolase</keyword>
<dbReference type="CDD" id="cd21175">
    <property type="entry name" value="LPMO_AA9"/>
    <property type="match status" value="1"/>
</dbReference>
<dbReference type="Gene3D" id="2.70.50.70">
    <property type="match status" value="1"/>
</dbReference>
<sequence length="379" mass="40926">MRFLNALGLIPLVAGHTIMTTLYVDGENQGDGVCIRMNRDPEHATFPIEPLANDAMACGYSGETASTRICPAAQGSTLTFEFREYADGSKPGSIDESHKGPCAVYMKRVLHADADNNAAGPGWFKIWELDYDSSDGKWCTEKLIENNGFLSAKVPNGIEPGPYLVRTELLALHAAQDDPRDPQFYVGCAQVFVEGVVGSGDKVRLTEGNTVSIDASTYDLSLPGLTFNIYETPLALPYPMYGPAVYTGSSSSSAASSGTGKEMTQVRGLKPAGCILQRDDWCGFEVSEYSDQTGCWSSSKECWDQADVCWNTAPPTGNKNCQIWQDKCTNIDKNCEAGNWTGPPNKGKVLTPAFSKVGGSIEPFTKGAASSRKHRRSGH</sequence>
<organism evidence="8 9">
    <name type="scientific">Aspergillus keveii</name>
    <dbReference type="NCBI Taxonomy" id="714993"/>
    <lineage>
        <taxon>Eukaryota</taxon>
        <taxon>Fungi</taxon>
        <taxon>Dikarya</taxon>
        <taxon>Ascomycota</taxon>
        <taxon>Pezizomycotina</taxon>
        <taxon>Eurotiomycetes</taxon>
        <taxon>Eurotiomycetidae</taxon>
        <taxon>Eurotiales</taxon>
        <taxon>Aspergillaceae</taxon>
        <taxon>Aspergillus</taxon>
        <taxon>Aspergillus subgen. Nidulantes</taxon>
    </lineage>
</organism>
<keyword evidence="4 5" id="KW-1015">Disulfide bond</keyword>
<keyword evidence="9" id="KW-1185">Reference proteome</keyword>
<evidence type="ECO:0000313" key="9">
    <source>
        <dbReference type="Proteomes" id="UP001610563"/>
    </source>
</evidence>
<accession>A0ABR4G4V0</accession>
<evidence type="ECO:0000256" key="3">
    <source>
        <dbReference type="ARBA" id="ARBA00022525"/>
    </source>
</evidence>
<evidence type="ECO:0000259" key="7">
    <source>
        <dbReference type="Pfam" id="PF03443"/>
    </source>
</evidence>
<feature type="signal peptide" evidence="6">
    <location>
        <begin position="1"/>
        <end position="15"/>
    </location>
</feature>
<evidence type="ECO:0000256" key="1">
    <source>
        <dbReference type="ARBA" id="ARBA00001973"/>
    </source>
</evidence>
<comment type="subcellular location">
    <subcellularLocation>
        <location evidence="2 5">Secreted</location>
    </subcellularLocation>
</comment>
<dbReference type="EC" id="1.14.99.56" evidence="5"/>
<evidence type="ECO:0000256" key="6">
    <source>
        <dbReference type="SAM" id="SignalP"/>
    </source>
</evidence>
<comment type="cofactor">
    <cofactor evidence="1">
        <name>Cu(2+)</name>
        <dbReference type="ChEBI" id="CHEBI:29036"/>
    </cofactor>
</comment>
<comment type="catalytic activity">
    <reaction evidence="5">
        <text>[(1-&gt;4)-beta-D-glucosyl]n+m + reduced acceptor + O2 = 4-dehydro-beta-D-glucosyl-[(1-&gt;4)-beta-D-glucosyl]n-1 + [(1-&gt;4)-beta-D-glucosyl]m + acceptor + H2O.</text>
        <dbReference type="EC" id="1.14.99.56"/>
    </reaction>
</comment>
<keyword evidence="3 5" id="KW-0964">Secreted</keyword>
<dbReference type="PANTHER" id="PTHR33353">
    <property type="entry name" value="PUTATIVE (AFU_ORTHOLOGUE AFUA_1G12560)-RELATED"/>
    <property type="match status" value="1"/>
</dbReference>
<comment type="domain">
    <text evidence="5">Has a modular structure: an endo-beta-1,4-glucanase catalytic module at the N-terminus, a linker rich in serines and threonines, and a C-terminal carbohydrate-binding module (CBM).</text>
</comment>
<feature type="chain" id="PRO_5046147953" description="AA9 family lytic polysaccharide monooxygenase" evidence="6">
    <location>
        <begin position="16"/>
        <end position="379"/>
    </location>
</feature>
<name>A0ABR4G4V0_9EURO</name>
<protein>
    <recommendedName>
        <fullName evidence="5">AA9 family lytic polysaccharide monooxygenase</fullName>
        <ecNumber evidence="5">1.14.99.56</ecNumber>
    </recommendedName>
    <alternativeName>
        <fullName evidence="5">Endo-beta-1,4-glucanase</fullName>
    </alternativeName>
    <alternativeName>
        <fullName evidence="5">Glycosyl hydrolase 61 family protein</fullName>
    </alternativeName>
</protein>
<evidence type="ECO:0000256" key="4">
    <source>
        <dbReference type="ARBA" id="ARBA00023157"/>
    </source>
</evidence>
<reference evidence="8 9" key="1">
    <citation type="submission" date="2024-07" db="EMBL/GenBank/DDBJ databases">
        <title>Section-level genome sequencing and comparative genomics of Aspergillus sections Usti and Cavernicolus.</title>
        <authorList>
            <consortium name="Lawrence Berkeley National Laboratory"/>
            <person name="Nybo J.L."/>
            <person name="Vesth T.C."/>
            <person name="Theobald S."/>
            <person name="Frisvad J.C."/>
            <person name="Larsen T.O."/>
            <person name="Kjaerboelling I."/>
            <person name="Rothschild-Mancinelli K."/>
            <person name="Lyhne E.K."/>
            <person name="Kogle M.E."/>
            <person name="Barry K."/>
            <person name="Clum A."/>
            <person name="Na H."/>
            <person name="Ledsgaard L."/>
            <person name="Lin J."/>
            <person name="Lipzen A."/>
            <person name="Kuo A."/>
            <person name="Riley R."/>
            <person name="Mondo S."/>
            <person name="Labutti K."/>
            <person name="Haridas S."/>
            <person name="Pangalinan J."/>
            <person name="Salamov A.A."/>
            <person name="Simmons B.A."/>
            <person name="Magnuson J.K."/>
            <person name="Chen J."/>
            <person name="Drula E."/>
            <person name="Henrissat B."/>
            <person name="Wiebenga A."/>
            <person name="Lubbers R.J."/>
            <person name="Gomes A.C."/>
            <person name="Makela M.R."/>
            <person name="Stajich J."/>
            <person name="Grigoriev I.V."/>
            <person name="Mortensen U.H."/>
            <person name="De Vries R.P."/>
            <person name="Baker S.E."/>
            <person name="Andersen M.R."/>
        </authorList>
    </citation>
    <scope>NUCLEOTIDE SEQUENCE [LARGE SCALE GENOMIC DNA]</scope>
    <source>
        <strain evidence="8 9">CBS 209.92</strain>
    </source>
</reference>
<keyword evidence="6" id="KW-0732">Signal</keyword>
<evidence type="ECO:0000256" key="2">
    <source>
        <dbReference type="ARBA" id="ARBA00004613"/>
    </source>
</evidence>
<keyword evidence="5" id="KW-0119">Carbohydrate metabolism</keyword>
<dbReference type="GO" id="GO:0016787">
    <property type="term" value="F:hydrolase activity"/>
    <property type="evidence" value="ECO:0007669"/>
    <property type="project" value="UniProtKB-KW"/>
</dbReference>